<feature type="chain" id="PRO_5046814432" evidence="2">
    <location>
        <begin position="23"/>
        <end position="155"/>
    </location>
</feature>
<sequence>MKKLLLIAALASPLWLGPQAQAQDVNLSLQFGQPGFYGQVDIGNFPRPQLMYDEPLIIERVGVMPPPLYLIVPPGHIKHWEKHCYRYNACGRPVYFVNENWYNTQVVPRYRDDRYRDERYRGNGDHDDDHDHDHGRGRDKDQDHDRGHGRGRHDD</sequence>
<accession>A0ABR6YK39</accession>
<evidence type="ECO:0000256" key="1">
    <source>
        <dbReference type="SAM" id="MobiDB-lite"/>
    </source>
</evidence>
<gene>
    <name evidence="3" type="ORF">H8K27_03905</name>
</gene>
<evidence type="ECO:0000313" key="3">
    <source>
        <dbReference type="EMBL" id="MBC3884267.1"/>
    </source>
</evidence>
<protein>
    <submittedName>
        <fullName evidence="3">Uncharacterized protein</fullName>
    </submittedName>
</protein>
<dbReference type="EMBL" id="JACOGC010000001">
    <property type="protein sequence ID" value="MBC3884267.1"/>
    <property type="molecule type" value="Genomic_DNA"/>
</dbReference>
<reference evidence="3 4" key="1">
    <citation type="submission" date="2020-08" db="EMBL/GenBank/DDBJ databases">
        <title>Novel species isolated from subtropical streams in China.</title>
        <authorList>
            <person name="Lu H."/>
        </authorList>
    </citation>
    <scope>NUCLEOTIDE SEQUENCE [LARGE SCALE GENOMIC DNA]</scope>
    <source>
        <strain evidence="3 4">FT31W</strain>
    </source>
</reference>
<proteinExistence type="predicted"/>
<comment type="caution">
    <text evidence="3">The sequence shown here is derived from an EMBL/GenBank/DDBJ whole genome shotgun (WGS) entry which is preliminary data.</text>
</comment>
<organism evidence="3 4">
    <name type="scientific">Undibacterium griseum</name>
    <dbReference type="NCBI Taxonomy" id="2762295"/>
    <lineage>
        <taxon>Bacteria</taxon>
        <taxon>Pseudomonadati</taxon>
        <taxon>Pseudomonadota</taxon>
        <taxon>Betaproteobacteria</taxon>
        <taxon>Burkholderiales</taxon>
        <taxon>Oxalobacteraceae</taxon>
        <taxon>Undibacterium</taxon>
    </lineage>
</organism>
<feature type="region of interest" description="Disordered" evidence="1">
    <location>
        <begin position="117"/>
        <end position="155"/>
    </location>
</feature>
<keyword evidence="2" id="KW-0732">Signal</keyword>
<evidence type="ECO:0000256" key="2">
    <source>
        <dbReference type="SAM" id="SignalP"/>
    </source>
</evidence>
<evidence type="ECO:0000313" key="4">
    <source>
        <dbReference type="Proteomes" id="UP000613113"/>
    </source>
</evidence>
<name>A0ABR6YK39_9BURK</name>
<feature type="signal peptide" evidence="2">
    <location>
        <begin position="1"/>
        <end position="22"/>
    </location>
</feature>
<dbReference type="Proteomes" id="UP000613113">
    <property type="component" value="Unassembled WGS sequence"/>
</dbReference>
<dbReference type="RefSeq" id="WP_186861866.1">
    <property type="nucleotide sequence ID" value="NZ_JACOGC010000001.1"/>
</dbReference>
<keyword evidence="4" id="KW-1185">Reference proteome</keyword>